<gene>
    <name evidence="1" type="ORF">F2A31_03930</name>
</gene>
<evidence type="ECO:0000313" key="2">
    <source>
        <dbReference type="Proteomes" id="UP000325177"/>
    </source>
</evidence>
<dbReference type="Proteomes" id="UP000325177">
    <property type="component" value="Chromosome"/>
</dbReference>
<dbReference type="KEGG" id="asue:F2A31_03930"/>
<reference evidence="1 2" key="1">
    <citation type="submission" date="2019-09" db="EMBL/GenBank/DDBJ databases">
        <title>Acinetobacter sp. C16S1 isolated from saline soil.</title>
        <authorList>
            <person name="Xu L."/>
            <person name="Sun J.-Q."/>
        </authorList>
    </citation>
    <scope>NUCLEOTIDE SEQUENCE [LARGE SCALE GENOMIC DNA]</scope>
    <source>
        <strain evidence="1 2">C16S1</strain>
    </source>
</reference>
<sequence length="81" mass="8836">MFDEIIKSATGLASQFTLSQVPIPSTVTVKVNSNTVLRDTTHQNGFDIIYSHTGANLVFYGAAVPKANDKITVTYKFLTLN</sequence>
<dbReference type="EMBL" id="CP043909">
    <property type="protein sequence ID" value="QER41102.1"/>
    <property type="molecule type" value="Genomic_DNA"/>
</dbReference>
<organism evidence="1 2">
    <name type="scientific">Acinetobacter suaedae</name>
    <dbReference type="NCBI Taxonomy" id="2609668"/>
    <lineage>
        <taxon>Bacteria</taxon>
        <taxon>Pseudomonadati</taxon>
        <taxon>Pseudomonadota</taxon>
        <taxon>Gammaproteobacteria</taxon>
        <taxon>Moraxellales</taxon>
        <taxon>Moraxellaceae</taxon>
        <taxon>Acinetobacter</taxon>
    </lineage>
</organism>
<keyword evidence="2" id="KW-1185">Reference proteome</keyword>
<proteinExistence type="predicted"/>
<evidence type="ECO:0000313" key="1">
    <source>
        <dbReference type="EMBL" id="QER41102.1"/>
    </source>
</evidence>
<protein>
    <submittedName>
        <fullName evidence="1">Uncharacterized protein</fullName>
    </submittedName>
</protein>
<accession>A0A5P1UY64</accession>
<name>A0A5P1UY64_9GAMM</name>
<dbReference type="AlphaFoldDB" id="A0A5P1UY64"/>